<feature type="signal peptide" evidence="1">
    <location>
        <begin position="1"/>
        <end position="24"/>
    </location>
</feature>
<evidence type="ECO:0000256" key="1">
    <source>
        <dbReference type="SAM" id="SignalP"/>
    </source>
</evidence>
<dbReference type="RefSeq" id="WP_200311999.1">
    <property type="nucleotide sequence ID" value="NZ_JAENIM010000042.1"/>
</dbReference>
<dbReference type="EMBL" id="JAENIM010000042">
    <property type="protein sequence ID" value="MBK1791986.1"/>
    <property type="molecule type" value="Genomic_DNA"/>
</dbReference>
<evidence type="ECO:0000313" key="2">
    <source>
        <dbReference type="EMBL" id="MBK1791986.1"/>
    </source>
</evidence>
<protein>
    <submittedName>
        <fullName evidence="2">Uncharacterized protein</fullName>
    </submittedName>
</protein>
<accession>A0A8J7MFT9</accession>
<proteinExistence type="predicted"/>
<reference evidence="2" key="1">
    <citation type="submission" date="2021-01" db="EMBL/GenBank/DDBJ databases">
        <title>Modified the classification status of verrucomicrobia.</title>
        <authorList>
            <person name="Feng X."/>
        </authorList>
    </citation>
    <scope>NUCLEOTIDE SEQUENCE</scope>
    <source>
        <strain evidence="2">_KCTC 22039</strain>
    </source>
</reference>
<name>A0A8J7MFT9_9BACT</name>
<evidence type="ECO:0000313" key="3">
    <source>
        <dbReference type="Proteomes" id="UP000624703"/>
    </source>
</evidence>
<keyword evidence="1" id="KW-0732">Signal</keyword>
<dbReference type="Proteomes" id="UP000624703">
    <property type="component" value="Unassembled WGS sequence"/>
</dbReference>
<keyword evidence="3" id="KW-1185">Reference proteome</keyword>
<feature type="chain" id="PRO_5035322777" evidence="1">
    <location>
        <begin position="25"/>
        <end position="171"/>
    </location>
</feature>
<gene>
    <name evidence="2" type="ORF">JIN82_12565</name>
</gene>
<dbReference type="AlphaFoldDB" id="A0A8J7MFT9"/>
<sequence>MKTKTQAATLSLLLLTFSSSLQWAAEVTEKDTGGIKGVKKAPAKLDPEIVRLLPYAELKNNSLFKANADVIEKVVREKKAIVSRKQFEHYCGSPDGIAVDGNRTMTVYFYTEYFFEPIGDDGKRTWEEMWVMYVSFRNGKLESLGVNEASVNDHSKFRKLKPEKFPNINKG</sequence>
<organism evidence="2 3">
    <name type="scientific">Persicirhabdus sediminis</name>
    <dbReference type="NCBI Taxonomy" id="454144"/>
    <lineage>
        <taxon>Bacteria</taxon>
        <taxon>Pseudomonadati</taxon>
        <taxon>Verrucomicrobiota</taxon>
        <taxon>Verrucomicrobiia</taxon>
        <taxon>Verrucomicrobiales</taxon>
        <taxon>Verrucomicrobiaceae</taxon>
        <taxon>Persicirhabdus</taxon>
    </lineage>
</organism>
<comment type="caution">
    <text evidence="2">The sequence shown here is derived from an EMBL/GenBank/DDBJ whole genome shotgun (WGS) entry which is preliminary data.</text>
</comment>